<evidence type="ECO:0000313" key="11">
    <source>
        <dbReference type="EMBL" id="MDP9845239.1"/>
    </source>
</evidence>
<evidence type="ECO:0000256" key="3">
    <source>
        <dbReference type="ARBA" id="ARBA00012756"/>
    </source>
</evidence>
<evidence type="ECO:0000256" key="7">
    <source>
        <dbReference type="SAM" id="MobiDB-lite"/>
    </source>
</evidence>
<dbReference type="PANTHER" id="PTHR36447">
    <property type="entry name" value="BETA-GALACTOSIDASE GANA"/>
    <property type="match status" value="1"/>
</dbReference>
<evidence type="ECO:0000256" key="1">
    <source>
        <dbReference type="ARBA" id="ARBA00001412"/>
    </source>
</evidence>
<comment type="caution">
    <text evidence="11">The sequence shown here is derived from an EMBL/GenBank/DDBJ whole genome shotgun (WGS) entry which is preliminary data.</text>
</comment>
<dbReference type="Pfam" id="PF08532">
    <property type="entry name" value="Glyco_hydro_42M"/>
    <property type="match status" value="2"/>
</dbReference>
<feature type="domain" description="Beta-galactosidase trimerisation" evidence="9">
    <location>
        <begin position="386"/>
        <end position="549"/>
    </location>
</feature>
<evidence type="ECO:0000259" key="8">
    <source>
        <dbReference type="Pfam" id="PF02449"/>
    </source>
</evidence>
<evidence type="ECO:0000259" key="9">
    <source>
        <dbReference type="Pfam" id="PF08532"/>
    </source>
</evidence>
<sequence length="696" mass="75890">MYFGGDYNPEQWPEQVWHDDVVRMREAGVNLVTVGVFSWAQLEVREGAYEFGWLDRVLDLLDANGIGVDLATATASPPPWFSAAHPDSLPMDAGGHVLWPGSRQAYCPSSPHYRTAAVRLARALAERYRDHPALRMWHVGNEYGCHVARCYCDVSAAAFRDWLRDRYDLPRLNEAWGTRFWSQEYTSFEEVLPPRRTPAIPNPAQTLDFFRFSSAELLACYLAELEVLREVSPGVPVTTNFMAGLHWDVDYWEWAPHVDVVSTDHYLRAHDPEAHIDLAFAADITRGLAGGAPWLLMEHSTSAVNWQPRNIPKTPGQMRRNSLAHVARGSDGALFFQWRASRAGAEKYHSALLPHAGVDSRVWREVCELGADLRRLEEVEGSRVGADVAIVFDWQSVWAQEQPSHPSTDMTVRDELAAWHRALWRLGVTVDFLPAHGDFSSYPLLLLPSLYVLRETDRAALDFYVEGGGTLVVGAYSGVVDENDAVWTGGYPGALRDLLGVRMEEFVPLGEGGTVTLSDGSTGGIWRELGRATTAEVIASYTDGPGDGSPGGVGLGGPLAGEEGGLPDGNAAPGGRFAPAAHDPWARHLAGAPAITRNAHGSGAAWYVSTRLDDASLGRLLARIAAETGVAVPAPGLELVRRSHADGSTYLFAINHDDEKDVDLAESGTDLLTGRDFPGTVPAGGVAVIRRRPEAG</sequence>
<feature type="domain" description="Beta-galactosidase trimerisation" evidence="9">
    <location>
        <begin position="589"/>
        <end position="630"/>
    </location>
</feature>
<dbReference type="InterPro" id="IPR017853">
    <property type="entry name" value="GH"/>
</dbReference>
<dbReference type="InterPro" id="IPR013738">
    <property type="entry name" value="Beta_galactosidase_Trimer"/>
</dbReference>
<dbReference type="EMBL" id="JAUSQU010000001">
    <property type="protein sequence ID" value="MDP9845239.1"/>
    <property type="molecule type" value="Genomic_DNA"/>
</dbReference>
<dbReference type="InterPro" id="IPR003476">
    <property type="entry name" value="Glyco_hydro_42"/>
</dbReference>
<comment type="catalytic activity">
    <reaction evidence="1 6">
        <text>Hydrolysis of terminal non-reducing beta-D-galactose residues in beta-D-galactosides.</text>
        <dbReference type="EC" id="3.2.1.23"/>
    </reaction>
</comment>
<dbReference type="Pfam" id="PF08533">
    <property type="entry name" value="Glyco_hydro_42C"/>
    <property type="match status" value="1"/>
</dbReference>
<dbReference type="Gene3D" id="3.40.50.880">
    <property type="match status" value="1"/>
</dbReference>
<dbReference type="Gene3D" id="2.60.40.1180">
    <property type="entry name" value="Golgi alpha-mannosidase II"/>
    <property type="match status" value="1"/>
</dbReference>
<feature type="region of interest" description="Disordered" evidence="7">
    <location>
        <begin position="543"/>
        <end position="570"/>
    </location>
</feature>
<reference evidence="11 12" key="1">
    <citation type="submission" date="2023-07" db="EMBL/GenBank/DDBJ databases">
        <title>Sequencing the genomes of 1000 actinobacteria strains.</title>
        <authorList>
            <person name="Klenk H.-P."/>
        </authorList>
    </citation>
    <scope>NUCLEOTIDE SEQUENCE [LARGE SCALE GENOMIC DNA]</scope>
    <source>
        <strain evidence="11 12">DSM 46740</strain>
    </source>
</reference>
<dbReference type="InterPro" id="IPR013529">
    <property type="entry name" value="Glyco_hydro_42_N"/>
</dbReference>
<name>A0ABT9QGR9_9ACTN</name>
<feature type="compositionally biased region" description="Gly residues" evidence="7">
    <location>
        <begin position="545"/>
        <end position="567"/>
    </location>
</feature>
<dbReference type="Pfam" id="PF02449">
    <property type="entry name" value="Glyco_hydro_42"/>
    <property type="match status" value="1"/>
</dbReference>
<feature type="domain" description="Glycoside hydrolase family 42 N-terminal" evidence="8">
    <location>
        <begin position="6"/>
        <end position="375"/>
    </location>
</feature>
<keyword evidence="5 6" id="KW-0326">Glycosidase</keyword>
<dbReference type="CDD" id="cd03143">
    <property type="entry name" value="A4_beta-galactosidase_middle_domain"/>
    <property type="match status" value="1"/>
</dbReference>
<dbReference type="InterPro" id="IPR013739">
    <property type="entry name" value="Beta_galactosidase_C"/>
</dbReference>
<dbReference type="PANTHER" id="PTHR36447:SF1">
    <property type="entry name" value="BETA-GALACTOSIDASE GANA"/>
    <property type="match status" value="1"/>
</dbReference>
<evidence type="ECO:0000313" key="12">
    <source>
        <dbReference type="Proteomes" id="UP001225356"/>
    </source>
</evidence>
<keyword evidence="12" id="KW-1185">Reference proteome</keyword>
<gene>
    <name evidence="11" type="ORF">J2853_004450</name>
</gene>
<evidence type="ECO:0000256" key="6">
    <source>
        <dbReference type="PIRNR" id="PIRNR001084"/>
    </source>
</evidence>
<feature type="domain" description="Beta-galactosidase C-terminal" evidence="10">
    <location>
        <begin position="636"/>
        <end position="691"/>
    </location>
</feature>
<comment type="similarity">
    <text evidence="2 6">Belongs to the glycosyl hydrolase 42 family.</text>
</comment>
<dbReference type="PIRSF" id="PIRSF001084">
    <property type="entry name" value="B-galactosidase"/>
    <property type="match status" value="1"/>
</dbReference>
<evidence type="ECO:0000256" key="2">
    <source>
        <dbReference type="ARBA" id="ARBA00005940"/>
    </source>
</evidence>
<evidence type="ECO:0000259" key="10">
    <source>
        <dbReference type="Pfam" id="PF08533"/>
    </source>
</evidence>
<dbReference type="SUPFAM" id="SSF51445">
    <property type="entry name" value="(Trans)glycosidases"/>
    <property type="match status" value="1"/>
</dbReference>
<keyword evidence="4 6" id="KW-0378">Hydrolase</keyword>
<proteinExistence type="inferred from homology"/>
<dbReference type="InterPro" id="IPR013780">
    <property type="entry name" value="Glyco_hydro_b"/>
</dbReference>
<dbReference type="RefSeq" id="WP_307560723.1">
    <property type="nucleotide sequence ID" value="NZ_JAUSQU010000001.1"/>
</dbReference>
<dbReference type="Gene3D" id="3.20.20.80">
    <property type="entry name" value="Glycosidases"/>
    <property type="match status" value="1"/>
</dbReference>
<dbReference type="InterPro" id="IPR029062">
    <property type="entry name" value="Class_I_gatase-like"/>
</dbReference>
<dbReference type="SUPFAM" id="SSF52317">
    <property type="entry name" value="Class I glutamine amidotransferase-like"/>
    <property type="match status" value="2"/>
</dbReference>
<dbReference type="EC" id="3.2.1.23" evidence="3 6"/>
<evidence type="ECO:0000256" key="5">
    <source>
        <dbReference type="ARBA" id="ARBA00023295"/>
    </source>
</evidence>
<dbReference type="GO" id="GO:0004565">
    <property type="term" value="F:beta-galactosidase activity"/>
    <property type="evidence" value="ECO:0007669"/>
    <property type="project" value="UniProtKB-EC"/>
</dbReference>
<dbReference type="Proteomes" id="UP001225356">
    <property type="component" value="Unassembled WGS sequence"/>
</dbReference>
<protein>
    <recommendedName>
        <fullName evidence="3 6">Beta-galactosidase</fullName>
        <shortName evidence="6">Beta-gal</shortName>
        <ecNumber evidence="3 6">3.2.1.23</ecNumber>
    </recommendedName>
</protein>
<organism evidence="11 12">
    <name type="scientific">Streptosporangium lutulentum</name>
    <dbReference type="NCBI Taxonomy" id="1461250"/>
    <lineage>
        <taxon>Bacteria</taxon>
        <taxon>Bacillati</taxon>
        <taxon>Actinomycetota</taxon>
        <taxon>Actinomycetes</taxon>
        <taxon>Streptosporangiales</taxon>
        <taxon>Streptosporangiaceae</taxon>
        <taxon>Streptosporangium</taxon>
    </lineage>
</organism>
<accession>A0ABT9QGR9</accession>
<evidence type="ECO:0000256" key="4">
    <source>
        <dbReference type="ARBA" id="ARBA00022801"/>
    </source>
</evidence>